<keyword evidence="3" id="KW-1185">Reference proteome</keyword>
<dbReference type="Proteomes" id="UP001358586">
    <property type="component" value="Chromosome 8"/>
</dbReference>
<sequence>MPRKRTRTCAQIDETQNKFHYKEAKARYESIFKNQQMHPEKGFTLKERNHIDFMARIRQVAKALNWELFCEKRSSVDEELVREFYANLTSSELTEVLVHGIKVPITSNAINKFFELPDFKNDDYSSLMSNIEPENLQEILEELIVPCFKWTVSKQGIHTSQREYLTQLTKTIDVGKIILREMRNCAIRHSGPAYFPFTITILCLKAKILANVKKTGYSQDHRDELSKLMDIMQHMQWQQQAYWRYSKKRDNSIRSALKKIYNDPFIFVPEFPDFIFEPWSPLSKKE</sequence>
<gene>
    <name evidence="2" type="ORF">PVK06_027694</name>
</gene>
<protein>
    <recommendedName>
        <fullName evidence="1">Putative plant transposon protein domain-containing protein</fullName>
    </recommendedName>
</protein>
<reference evidence="2 3" key="1">
    <citation type="submission" date="2023-03" db="EMBL/GenBank/DDBJ databases">
        <title>WGS of Gossypium arboreum.</title>
        <authorList>
            <person name="Yu D."/>
        </authorList>
    </citation>
    <scope>NUCLEOTIDE SEQUENCE [LARGE SCALE GENOMIC DNA]</scope>
    <source>
        <tissue evidence="2">Leaf</tissue>
    </source>
</reference>
<proteinExistence type="predicted"/>
<organism evidence="2 3">
    <name type="scientific">Gossypium arboreum</name>
    <name type="common">Tree cotton</name>
    <name type="synonym">Gossypium nanking</name>
    <dbReference type="NCBI Taxonomy" id="29729"/>
    <lineage>
        <taxon>Eukaryota</taxon>
        <taxon>Viridiplantae</taxon>
        <taxon>Streptophyta</taxon>
        <taxon>Embryophyta</taxon>
        <taxon>Tracheophyta</taxon>
        <taxon>Spermatophyta</taxon>
        <taxon>Magnoliopsida</taxon>
        <taxon>eudicotyledons</taxon>
        <taxon>Gunneridae</taxon>
        <taxon>Pentapetalae</taxon>
        <taxon>rosids</taxon>
        <taxon>malvids</taxon>
        <taxon>Malvales</taxon>
        <taxon>Malvaceae</taxon>
        <taxon>Malvoideae</taxon>
        <taxon>Gossypium</taxon>
    </lineage>
</organism>
<evidence type="ECO:0000313" key="2">
    <source>
        <dbReference type="EMBL" id="KAK5812267.1"/>
    </source>
</evidence>
<dbReference type="EMBL" id="JARKNE010000008">
    <property type="protein sequence ID" value="KAK5812267.1"/>
    <property type="molecule type" value="Genomic_DNA"/>
</dbReference>
<name>A0ABR0P118_GOSAR</name>
<evidence type="ECO:0000313" key="3">
    <source>
        <dbReference type="Proteomes" id="UP001358586"/>
    </source>
</evidence>
<accession>A0ABR0P118</accession>
<evidence type="ECO:0000259" key="1">
    <source>
        <dbReference type="Pfam" id="PF20167"/>
    </source>
</evidence>
<dbReference type="Pfam" id="PF20167">
    <property type="entry name" value="Transposase_32"/>
    <property type="match status" value="1"/>
</dbReference>
<feature type="domain" description="Putative plant transposon protein" evidence="1">
    <location>
        <begin position="64"/>
        <end position="161"/>
    </location>
</feature>
<comment type="caution">
    <text evidence="2">The sequence shown here is derived from an EMBL/GenBank/DDBJ whole genome shotgun (WGS) entry which is preliminary data.</text>
</comment>
<dbReference type="InterPro" id="IPR046796">
    <property type="entry name" value="Transposase_32_dom"/>
</dbReference>